<dbReference type="FunFam" id="3.30.160.590:FF:000001">
    <property type="entry name" value="microprocessor complex subunit DGCR8"/>
    <property type="match status" value="1"/>
</dbReference>
<dbReference type="EnsemblMetazoa" id="SCAU005341-RB">
    <property type="protein sequence ID" value="SCAU005341-PB"/>
    <property type="gene ID" value="SCAU005341"/>
</dbReference>
<feature type="domain" description="DRBM" evidence="4">
    <location>
        <begin position="446"/>
        <end position="513"/>
    </location>
</feature>
<dbReference type="PROSITE" id="PS50020">
    <property type="entry name" value="WW_DOMAIN_2"/>
    <property type="match status" value="1"/>
</dbReference>
<dbReference type="EnsemblMetazoa" id="SCAU005341-RC">
    <property type="protein sequence ID" value="SCAU005341-PC"/>
    <property type="gene ID" value="SCAU005341"/>
</dbReference>
<feature type="region of interest" description="Disordered" evidence="2">
    <location>
        <begin position="270"/>
        <end position="339"/>
    </location>
</feature>
<dbReference type="SUPFAM" id="SSF54768">
    <property type="entry name" value="dsRNA-binding domain-like"/>
    <property type="match status" value="1"/>
</dbReference>
<dbReference type="VEuPathDB" id="VectorBase:SCAU005341"/>
<name>A0A1I8P6W7_STOCA</name>
<dbReference type="PANTHER" id="PTHR13482:SF3">
    <property type="entry name" value="MICROPROCESSOR COMPLEX SUBUNIT DGCR8"/>
    <property type="match status" value="1"/>
</dbReference>
<dbReference type="GO" id="GO:0003725">
    <property type="term" value="F:double-stranded RNA binding"/>
    <property type="evidence" value="ECO:0007669"/>
    <property type="project" value="TreeGrafter"/>
</dbReference>
<dbReference type="PROSITE" id="PS50137">
    <property type="entry name" value="DS_RBD"/>
    <property type="match status" value="1"/>
</dbReference>
<dbReference type="CDD" id="cd19867">
    <property type="entry name" value="DSRM_DGCR8_rpt1"/>
    <property type="match status" value="1"/>
</dbReference>
<dbReference type="Gene3D" id="3.30.160.590">
    <property type="match status" value="1"/>
</dbReference>
<dbReference type="Gene3D" id="3.30.160.20">
    <property type="match status" value="2"/>
</dbReference>
<feature type="compositionally biased region" description="Acidic residues" evidence="2">
    <location>
        <begin position="114"/>
        <end position="125"/>
    </location>
</feature>
<feature type="compositionally biased region" description="Low complexity" evidence="2">
    <location>
        <begin position="305"/>
        <end position="327"/>
    </location>
</feature>
<dbReference type="InterPro" id="IPR014720">
    <property type="entry name" value="dsRBD_dom"/>
</dbReference>
<reference evidence="6" key="1">
    <citation type="submission" date="2015-05" db="EMBL/GenBank/DDBJ databases">
        <authorList>
            <person name="Wilson R.K."/>
            <person name="Warren W.C."/>
            <person name="Olafson P."/>
        </authorList>
    </citation>
    <scope>NUCLEOTIDE SEQUENCE [LARGE SCALE GENOMIC DNA]</scope>
    <source>
        <strain evidence="6">USDA</strain>
    </source>
</reference>
<keyword evidence="1" id="KW-0694">RNA-binding</keyword>
<sequence>MSSHQDASYKMEMANVKLAEREEPESKRVKLMDEAESSQSLMDDHAKAMKNAGFSLSAIEEMRNRAEEDSNSQALDQQLRHFQVLDEVGSNSDDDEEDNGSENGDGAVSSQQNGDDDDAGDESSELDLDDEEIEHLLDENLPDDLKGSKKPKYEERFKTVLEEKRHNHFEVLPEGWVQVTHNSGMPLYLHKKTRVISTTRPYFLGTGSARKHAIPVGSIPCLNYRRALAEEAEAEQRKAQEITSQEEAATDVVSSTVSSSKCPFGFSASSNLDDISSMTSPPAPPLPTQQPSATEVEGEQNSLPSSNNGNTNENESSSTTTADANSSIGNTVDTNSNVNKDKLRSLVPAAKIVTVNENIQKESLTPDQFNQYCQKIFKFRVIRVLRFRSWNARRKFTKNRKNLKNIQRPTLPDGTKLIKFPVLVPGDGKSNPRARREWIMNPSGKSFVCILHEYVQHALKKQPTYEFKELENAATPYAATVSINDLKYGTGYGTSKRQAKSEAARETLEILIPEMKDKITGVKQDKSAVAKSNQKDLSVFDDIRIEDPRVTEFCNKTTEPTPHAILLTCLQRNYGLGDDVQINYEINRTHSKKNEFTMTVGKHTAKVLCKNKREGKQLASQAILQILHPHIKTWGSLLRLYGNNSIKTFKEKKQEEQEITVLQSKAAINQPNYAILDKLRMEMLKLSEKNKSVLCKGTFIPPSDVDLPSSSGSNLNNVEL</sequence>
<evidence type="ECO:0000259" key="4">
    <source>
        <dbReference type="PROSITE" id="PS50137"/>
    </source>
</evidence>
<dbReference type="PANTHER" id="PTHR13482">
    <property type="entry name" value="MICRORNA PROCESSOR COMPLEX SUBUNIT DGCR8"/>
    <property type="match status" value="1"/>
</dbReference>
<dbReference type="CDD" id="cd19868">
    <property type="entry name" value="DSRM_DGCR8_rpt2"/>
    <property type="match status" value="1"/>
</dbReference>
<accession>A0A1I8P6W7</accession>
<evidence type="ECO:0000313" key="6">
    <source>
        <dbReference type="Proteomes" id="UP000095300"/>
    </source>
</evidence>
<dbReference type="AlphaFoldDB" id="A0A1I8P6W7"/>
<dbReference type="Gene3D" id="2.20.70.10">
    <property type="match status" value="1"/>
</dbReference>
<dbReference type="KEGG" id="scac:106088153"/>
<dbReference type="STRING" id="35570.A0A1I8P6W7"/>
<dbReference type="Pfam" id="PF00035">
    <property type="entry name" value="dsrm"/>
    <property type="match status" value="1"/>
</dbReference>
<feature type="domain" description="WW" evidence="3">
    <location>
        <begin position="170"/>
        <end position="203"/>
    </location>
</feature>
<dbReference type="EnsemblMetazoa" id="SCAU005341-RD">
    <property type="protein sequence ID" value="SCAU005341-PD"/>
    <property type="gene ID" value="SCAU005341"/>
</dbReference>
<dbReference type="InterPro" id="IPR001202">
    <property type="entry name" value="WW_dom"/>
</dbReference>
<dbReference type="FunFam" id="3.30.160.20:FF:000051">
    <property type="entry name" value="Microprocessor complex subunit DGCR8"/>
    <property type="match status" value="1"/>
</dbReference>
<gene>
    <name evidence="5" type="primary">106088153</name>
</gene>
<dbReference type="GO" id="GO:0031053">
    <property type="term" value="P:primary miRNA processing"/>
    <property type="evidence" value="ECO:0007669"/>
    <property type="project" value="InterPro"/>
</dbReference>
<dbReference type="GO" id="GO:0070877">
    <property type="term" value="C:microprocessor complex"/>
    <property type="evidence" value="ECO:0007669"/>
    <property type="project" value="InterPro"/>
</dbReference>
<dbReference type="FunFam" id="3.30.160.20:FF:000021">
    <property type="entry name" value="Microprocessor complex subunit DGCR8"/>
    <property type="match status" value="1"/>
</dbReference>
<dbReference type="OrthoDB" id="112668at2759"/>
<reference evidence="5" key="2">
    <citation type="submission" date="2020-05" db="UniProtKB">
        <authorList>
            <consortium name="EnsemblMetazoa"/>
        </authorList>
    </citation>
    <scope>IDENTIFICATION</scope>
    <source>
        <strain evidence="5">USDA</strain>
    </source>
</reference>
<proteinExistence type="predicted"/>
<evidence type="ECO:0000259" key="3">
    <source>
        <dbReference type="PROSITE" id="PS50020"/>
    </source>
</evidence>
<evidence type="ECO:0000256" key="1">
    <source>
        <dbReference type="PROSITE-ProRule" id="PRU00266"/>
    </source>
</evidence>
<protein>
    <recommendedName>
        <fullName evidence="7">DRBM domain-containing protein</fullName>
    </recommendedName>
</protein>
<evidence type="ECO:0000313" key="5">
    <source>
        <dbReference type="EnsemblMetazoa" id="SCAU005341-PA"/>
    </source>
</evidence>
<feature type="compositionally biased region" description="Polar residues" evidence="2">
    <location>
        <begin position="328"/>
        <end position="338"/>
    </location>
</feature>
<dbReference type="GO" id="GO:0020037">
    <property type="term" value="F:heme binding"/>
    <property type="evidence" value="ECO:0007669"/>
    <property type="project" value="InterPro"/>
</dbReference>
<organism evidence="5 6">
    <name type="scientific">Stomoxys calcitrans</name>
    <name type="common">Stable fly</name>
    <name type="synonym">Conops calcitrans</name>
    <dbReference type="NCBI Taxonomy" id="35570"/>
    <lineage>
        <taxon>Eukaryota</taxon>
        <taxon>Metazoa</taxon>
        <taxon>Ecdysozoa</taxon>
        <taxon>Arthropoda</taxon>
        <taxon>Hexapoda</taxon>
        <taxon>Insecta</taxon>
        <taxon>Pterygota</taxon>
        <taxon>Neoptera</taxon>
        <taxon>Endopterygota</taxon>
        <taxon>Diptera</taxon>
        <taxon>Brachycera</taxon>
        <taxon>Muscomorpha</taxon>
        <taxon>Muscoidea</taxon>
        <taxon>Muscidae</taxon>
        <taxon>Stomoxys</taxon>
    </lineage>
</organism>
<evidence type="ECO:0008006" key="7">
    <source>
        <dbReference type="Google" id="ProtNLM"/>
    </source>
</evidence>
<dbReference type="GO" id="GO:0042802">
    <property type="term" value="F:identical protein binding"/>
    <property type="evidence" value="ECO:0007669"/>
    <property type="project" value="InterPro"/>
</dbReference>
<dbReference type="EnsemblMetazoa" id="SCAU005341-RE">
    <property type="protein sequence ID" value="SCAU005341-PE"/>
    <property type="gene ID" value="SCAU005341"/>
</dbReference>
<dbReference type="SMART" id="SM00358">
    <property type="entry name" value="DSRM"/>
    <property type="match status" value="2"/>
</dbReference>
<feature type="region of interest" description="Disordered" evidence="2">
    <location>
        <begin position="1"/>
        <end position="125"/>
    </location>
</feature>
<dbReference type="EnsemblMetazoa" id="SCAU005341-RA">
    <property type="protein sequence ID" value="SCAU005341-PA"/>
    <property type="gene ID" value="SCAU005341"/>
</dbReference>
<dbReference type="Proteomes" id="UP000095300">
    <property type="component" value="Unassembled WGS sequence"/>
</dbReference>
<feature type="compositionally biased region" description="Basic and acidic residues" evidence="2">
    <location>
        <begin position="18"/>
        <end position="33"/>
    </location>
</feature>
<dbReference type="InterPro" id="IPR040375">
    <property type="entry name" value="DGCR8"/>
</dbReference>
<dbReference type="GO" id="GO:0070878">
    <property type="term" value="F:primary miRNA binding"/>
    <property type="evidence" value="ECO:0007669"/>
    <property type="project" value="TreeGrafter"/>
</dbReference>
<keyword evidence="6" id="KW-1185">Reference proteome</keyword>
<evidence type="ECO:0000256" key="2">
    <source>
        <dbReference type="SAM" id="MobiDB-lite"/>
    </source>
</evidence>